<dbReference type="OrthoDB" id="2864564at2759"/>
<sequence length="262" mass="29300">MDFAALDNPVVTVVHPPSFTMSMRQVPNELLLEIFRSLPRHTITALSLTCRKFKDISRPFLFTHLHFHPYSVRDDAILLPPSIVVDGALECLEFWTSDEIAPHVRSCKITPSEDTMVWHQNDESKWEILEFSIANPDSHYTLLDLFFERLGAFTRLRSFHAELVHFTQAGLATLCRASTLIDVQLVGCGVVAGERIDTTSLQLAVTRFSFAHKDVASAREGLRSLAPVTPSRPPPRGGTEVQLSCLGRKPCPLPRISPLCVD</sequence>
<organism evidence="2 3">
    <name type="scientific">Mycena sanguinolenta</name>
    <dbReference type="NCBI Taxonomy" id="230812"/>
    <lineage>
        <taxon>Eukaryota</taxon>
        <taxon>Fungi</taxon>
        <taxon>Dikarya</taxon>
        <taxon>Basidiomycota</taxon>
        <taxon>Agaricomycotina</taxon>
        <taxon>Agaricomycetes</taxon>
        <taxon>Agaricomycetidae</taxon>
        <taxon>Agaricales</taxon>
        <taxon>Marasmiineae</taxon>
        <taxon>Mycenaceae</taxon>
        <taxon>Mycena</taxon>
    </lineage>
</organism>
<dbReference type="Pfam" id="PF12937">
    <property type="entry name" value="F-box-like"/>
    <property type="match status" value="1"/>
</dbReference>
<keyword evidence="3" id="KW-1185">Reference proteome</keyword>
<comment type="caution">
    <text evidence="2">The sequence shown here is derived from an EMBL/GenBank/DDBJ whole genome shotgun (WGS) entry which is preliminary data.</text>
</comment>
<evidence type="ECO:0000259" key="1">
    <source>
        <dbReference type="PROSITE" id="PS50181"/>
    </source>
</evidence>
<name>A0A8H6ZCG5_9AGAR</name>
<feature type="domain" description="F-box" evidence="1">
    <location>
        <begin position="20"/>
        <end position="65"/>
    </location>
</feature>
<dbReference type="EMBL" id="JACAZH010000001">
    <property type="protein sequence ID" value="KAF7376500.1"/>
    <property type="molecule type" value="Genomic_DNA"/>
</dbReference>
<reference evidence="2" key="1">
    <citation type="submission" date="2020-05" db="EMBL/GenBank/DDBJ databases">
        <title>Mycena genomes resolve the evolution of fungal bioluminescence.</title>
        <authorList>
            <person name="Tsai I.J."/>
        </authorList>
    </citation>
    <scope>NUCLEOTIDE SEQUENCE</scope>
    <source>
        <strain evidence="2">160909Yilan</strain>
    </source>
</reference>
<dbReference type="InterPro" id="IPR036047">
    <property type="entry name" value="F-box-like_dom_sf"/>
</dbReference>
<gene>
    <name evidence="2" type="ORF">MSAN_00065900</name>
</gene>
<dbReference type="Gene3D" id="3.80.10.10">
    <property type="entry name" value="Ribonuclease Inhibitor"/>
    <property type="match status" value="1"/>
</dbReference>
<dbReference type="InterPro" id="IPR032675">
    <property type="entry name" value="LRR_dom_sf"/>
</dbReference>
<dbReference type="CDD" id="cd09917">
    <property type="entry name" value="F-box_SF"/>
    <property type="match status" value="1"/>
</dbReference>
<protein>
    <submittedName>
        <fullName evidence="2">L-aminoadipate-semialdehyde dehydrogenase</fullName>
    </submittedName>
</protein>
<accession>A0A8H6ZCG5</accession>
<dbReference type="SMART" id="SM00256">
    <property type="entry name" value="FBOX"/>
    <property type="match status" value="1"/>
</dbReference>
<dbReference type="PROSITE" id="PS50181">
    <property type="entry name" value="FBOX"/>
    <property type="match status" value="1"/>
</dbReference>
<evidence type="ECO:0000313" key="2">
    <source>
        <dbReference type="EMBL" id="KAF7376500.1"/>
    </source>
</evidence>
<dbReference type="AlphaFoldDB" id="A0A8H6ZCG5"/>
<dbReference type="SUPFAM" id="SSF81383">
    <property type="entry name" value="F-box domain"/>
    <property type="match status" value="1"/>
</dbReference>
<dbReference type="Proteomes" id="UP000623467">
    <property type="component" value="Unassembled WGS sequence"/>
</dbReference>
<evidence type="ECO:0000313" key="3">
    <source>
        <dbReference type="Proteomes" id="UP000623467"/>
    </source>
</evidence>
<proteinExistence type="predicted"/>
<dbReference type="InterPro" id="IPR001810">
    <property type="entry name" value="F-box_dom"/>
</dbReference>